<protein>
    <submittedName>
        <fullName evidence="7">Uncharacterized protein</fullName>
    </submittedName>
</protein>
<keyword evidence="6" id="KW-0472">Membrane</keyword>
<dbReference type="EMBL" id="JBHFEH010000042">
    <property type="protein sequence ID" value="KAL2050806.1"/>
    <property type="molecule type" value="Genomic_DNA"/>
</dbReference>
<evidence type="ECO:0000256" key="3">
    <source>
        <dbReference type="ARBA" id="ARBA00004370"/>
    </source>
</evidence>
<comment type="caution">
    <text evidence="7">The sequence shown here is derived from an EMBL/GenBank/DDBJ whole genome shotgun (WGS) entry which is preliminary data.</text>
</comment>
<dbReference type="SUPFAM" id="SSF53474">
    <property type="entry name" value="alpha/beta-Hydrolases"/>
    <property type="match status" value="1"/>
</dbReference>
<reference evidence="7 8" key="1">
    <citation type="submission" date="2024-09" db="EMBL/GenBank/DDBJ databases">
        <title>Rethinking Asexuality: The Enigmatic Case of Functional Sexual Genes in Lepraria (Stereocaulaceae).</title>
        <authorList>
            <person name="Doellman M."/>
            <person name="Sun Y."/>
            <person name="Barcenas-Pena A."/>
            <person name="Lumbsch H.T."/>
            <person name="Grewe F."/>
        </authorList>
    </citation>
    <scope>NUCLEOTIDE SEQUENCE [LARGE SCALE GENOMIC DNA]</scope>
    <source>
        <strain evidence="7 8">Grewe 0041</strain>
    </source>
</reference>
<evidence type="ECO:0000313" key="7">
    <source>
        <dbReference type="EMBL" id="KAL2050806.1"/>
    </source>
</evidence>
<proteinExistence type="predicted"/>
<keyword evidence="8" id="KW-1185">Reference proteome</keyword>
<sequence length="141" mass="15934">MVHGLNPWNCQDHALDTLRNTKAQAGTLWLQDTLPEVLPNARVFLYEYESSPAFESTKERFVYQANDLLENIRIERRKTPRKPVILIGHSLSGILIKQALVNAHNTPKYSPIANQLLHFLEQPHGGGKNHLSHSAVLVLVL</sequence>
<keyword evidence="4" id="KW-0256">Endoplasmic reticulum</keyword>
<dbReference type="InterPro" id="IPR029058">
    <property type="entry name" value="AB_hydrolase_fold"/>
</dbReference>
<dbReference type="Proteomes" id="UP001590951">
    <property type="component" value="Unassembled WGS sequence"/>
</dbReference>
<evidence type="ECO:0000256" key="4">
    <source>
        <dbReference type="ARBA" id="ARBA00022824"/>
    </source>
</evidence>
<accession>A0ABR4B1K7</accession>
<evidence type="ECO:0000256" key="2">
    <source>
        <dbReference type="ARBA" id="ARBA00004240"/>
    </source>
</evidence>
<name>A0ABR4B1K7_9LECA</name>
<dbReference type="PANTHER" id="PTHR48182:SF2">
    <property type="entry name" value="PROTEIN SERAC1"/>
    <property type="match status" value="1"/>
</dbReference>
<evidence type="ECO:0000256" key="1">
    <source>
        <dbReference type="ARBA" id="ARBA00004173"/>
    </source>
</evidence>
<gene>
    <name evidence="7" type="ORF">ABVK25_008867</name>
</gene>
<organism evidence="7 8">
    <name type="scientific">Lepraria finkii</name>
    <dbReference type="NCBI Taxonomy" id="1340010"/>
    <lineage>
        <taxon>Eukaryota</taxon>
        <taxon>Fungi</taxon>
        <taxon>Dikarya</taxon>
        <taxon>Ascomycota</taxon>
        <taxon>Pezizomycotina</taxon>
        <taxon>Lecanoromycetes</taxon>
        <taxon>OSLEUM clade</taxon>
        <taxon>Lecanoromycetidae</taxon>
        <taxon>Lecanorales</taxon>
        <taxon>Lecanorineae</taxon>
        <taxon>Stereocaulaceae</taxon>
        <taxon>Lepraria</taxon>
    </lineage>
</organism>
<evidence type="ECO:0000313" key="8">
    <source>
        <dbReference type="Proteomes" id="UP001590951"/>
    </source>
</evidence>
<dbReference type="PANTHER" id="PTHR48182">
    <property type="entry name" value="PROTEIN SERAC1"/>
    <property type="match status" value="1"/>
</dbReference>
<evidence type="ECO:0000256" key="5">
    <source>
        <dbReference type="ARBA" id="ARBA00023128"/>
    </source>
</evidence>
<evidence type="ECO:0000256" key="6">
    <source>
        <dbReference type="ARBA" id="ARBA00023136"/>
    </source>
</evidence>
<dbReference type="Gene3D" id="3.40.50.1820">
    <property type="entry name" value="alpha/beta hydrolase"/>
    <property type="match status" value="1"/>
</dbReference>
<dbReference type="InterPro" id="IPR052374">
    <property type="entry name" value="SERAC1"/>
</dbReference>
<keyword evidence="5" id="KW-0496">Mitochondrion</keyword>
<comment type="subcellular location">
    <subcellularLocation>
        <location evidence="2">Endoplasmic reticulum</location>
    </subcellularLocation>
    <subcellularLocation>
        <location evidence="3">Membrane</location>
    </subcellularLocation>
    <subcellularLocation>
        <location evidence="1">Mitochondrion</location>
    </subcellularLocation>
</comment>